<feature type="non-terminal residue" evidence="2">
    <location>
        <position position="1"/>
    </location>
</feature>
<proteinExistence type="predicted"/>
<dbReference type="AlphaFoldDB" id="A0A383B267"/>
<gene>
    <name evidence="2" type="ORF">METZ01_LOCUS466733</name>
</gene>
<dbReference type="EMBL" id="UINC01196740">
    <property type="protein sequence ID" value="SVE13879.1"/>
    <property type="molecule type" value="Genomic_DNA"/>
</dbReference>
<feature type="region of interest" description="Disordered" evidence="1">
    <location>
        <begin position="1"/>
        <end position="33"/>
    </location>
</feature>
<evidence type="ECO:0000256" key="1">
    <source>
        <dbReference type="SAM" id="MobiDB-lite"/>
    </source>
</evidence>
<evidence type="ECO:0000313" key="2">
    <source>
        <dbReference type="EMBL" id="SVE13879.1"/>
    </source>
</evidence>
<reference evidence="2" key="1">
    <citation type="submission" date="2018-05" db="EMBL/GenBank/DDBJ databases">
        <authorList>
            <person name="Lanie J.A."/>
            <person name="Ng W.-L."/>
            <person name="Kazmierczak K.M."/>
            <person name="Andrzejewski T.M."/>
            <person name="Davidsen T.M."/>
            <person name="Wayne K.J."/>
            <person name="Tettelin H."/>
            <person name="Glass J.I."/>
            <person name="Rusch D."/>
            <person name="Podicherti R."/>
            <person name="Tsui H.-C.T."/>
            <person name="Winkler M.E."/>
        </authorList>
    </citation>
    <scope>NUCLEOTIDE SEQUENCE</scope>
</reference>
<accession>A0A383B267</accession>
<name>A0A383B267_9ZZZZ</name>
<protein>
    <submittedName>
        <fullName evidence="2">Uncharacterized protein</fullName>
    </submittedName>
</protein>
<sequence length="58" mass="6633">IERKKTATNKLDKPKTKLEEPKDTKTRKNEPTNMIPRRISSLDKVASFTVSTVSFTIL</sequence>
<organism evidence="2">
    <name type="scientific">marine metagenome</name>
    <dbReference type="NCBI Taxonomy" id="408172"/>
    <lineage>
        <taxon>unclassified sequences</taxon>
        <taxon>metagenomes</taxon>
        <taxon>ecological metagenomes</taxon>
    </lineage>
</organism>
<feature type="compositionally biased region" description="Basic and acidic residues" evidence="1">
    <location>
        <begin position="1"/>
        <end position="30"/>
    </location>
</feature>